<dbReference type="InterPro" id="IPR001763">
    <property type="entry name" value="Rhodanese-like_dom"/>
</dbReference>
<dbReference type="RefSeq" id="WP_344975398.1">
    <property type="nucleotide sequence ID" value="NZ_BAABDD010000030.1"/>
</dbReference>
<dbReference type="InterPro" id="IPR050229">
    <property type="entry name" value="GlpE_sulfurtransferase"/>
</dbReference>
<accession>A0ABP7GAC8</accession>
<dbReference type="SMART" id="SM00450">
    <property type="entry name" value="RHOD"/>
    <property type="match status" value="1"/>
</dbReference>
<dbReference type="InterPro" id="IPR036873">
    <property type="entry name" value="Rhodanese-like_dom_sf"/>
</dbReference>
<dbReference type="CDD" id="cd00158">
    <property type="entry name" value="RHOD"/>
    <property type="match status" value="1"/>
</dbReference>
<protein>
    <recommendedName>
        <fullName evidence="1">Rhodanese domain-containing protein</fullName>
    </recommendedName>
</protein>
<comment type="caution">
    <text evidence="2">The sequence shown here is derived from an EMBL/GenBank/DDBJ whole genome shotgun (WGS) entry which is preliminary data.</text>
</comment>
<feature type="domain" description="Rhodanese" evidence="1">
    <location>
        <begin position="21"/>
        <end position="107"/>
    </location>
</feature>
<dbReference type="Pfam" id="PF00581">
    <property type="entry name" value="Rhodanese"/>
    <property type="match status" value="1"/>
</dbReference>
<dbReference type="PROSITE" id="PS50206">
    <property type="entry name" value="RHODANESE_3"/>
    <property type="match status" value="1"/>
</dbReference>
<dbReference type="PANTHER" id="PTHR43031">
    <property type="entry name" value="FAD-DEPENDENT OXIDOREDUCTASE"/>
    <property type="match status" value="1"/>
</dbReference>
<keyword evidence="3" id="KW-1185">Reference proteome</keyword>
<reference evidence="3" key="1">
    <citation type="journal article" date="2019" name="Int. J. Syst. Evol. Microbiol.">
        <title>The Global Catalogue of Microorganisms (GCM) 10K type strain sequencing project: providing services to taxonomists for standard genome sequencing and annotation.</title>
        <authorList>
            <consortium name="The Broad Institute Genomics Platform"/>
            <consortium name="The Broad Institute Genome Sequencing Center for Infectious Disease"/>
            <person name="Wu L."/>
            <person name="Ma J."/>
        </authorList>
    </citation>
    <scope>NUCLEOTIDE SEQUENCE [LARGE SCALE GENOMIC DNA]</scope>
    <source>
        <strain evidence="3">JCM 17137</strain>
    </source>
</reference>
<proteinExistence type="predicted"/>
<dbReference type="Proteomes" id="UP001500908">
    <property type="component" value="Unassembled WGS sequence"/>
</dbReference>
<evidence type="ECO:0000313" key="2">
    <source>
        <dbReference type="EMBL" id="GAA3760105.1"/>
    </source>
</evidence>
<dbReference type="SUPFAM" id="SSF52821">
    <property type="entry name" value="Rhodanese/Cell cycle control phosphatase"/>
    <property type="match status" value="1"/>
</dbReference>
<evidence type="ECO:0000313" key="3">
    <source>
        <dbReference type="Proteomes" id="UP001500908"/>
    </source>
</evidence>
<name>A0ABP7GAC8_9ACTN</name>
<dbReference type="PROSITE" id="PS00380">
    <property type="entry name" value="RHODANESE_1"/>
    <property type="match status" value="1"/>
</dbReference>
<sequence>MKLQREDSMTVREISVEDVAMGSGPPLLDVRSPAEYAQGHVPGARNVPLEQVRAQPHRFTDQPVRTICASGRRSYTAAQAISAAGGQAESVAGGTRAWVESGRPVEQGH</sequence>
<organism evidence="2 3">
    <name type="scientific">Salinactinospora qingdaonensis</name>
    <dbReference type="NCBI Taxonomy" id="702744"/>
    <lineage>
        <taxon>Bacteria</taxon>
        <taxon>Bacillati</taxon>
        <taxon>Actinomycetota</taxon>
        <taxon>Actinomycetes</taxon>
        <taxon>Streptosporangiales</taxon>
        <taxon>Nocardiopsidaceae</taxon>
        <taxon>Salinactinospora</taxon>
    </lineage>
</organism>
<dbReference type="InterPro" id="IPR001307">
    <property type="entry name" value="Thiosulphate_STrfase_CS"/>
</dbReference>
<dbReference type="PANTHER" id="PTHR43031:SF16">
    <property type="entry name" value="OXIDOREDUCTASE"/>
    <property type="match status" value="1"/>
</dbReference>
<gene>
    <name evidence="2" type="ORF">GCM10022402_42540</name>
</gene>
<evidence type="ECO:0000259" key="1">
    <source>
        <dbReference type="PROSITE" id="PS50206"/>
    </source>
</evidence>
<dbReference type="Gene3D" id="3.40.250.10">
    <property type="entry name" value="Rhodanese-like domain"/>
    <property type="match status" value="1"/>
</dbReference>
<dbReference type="EMBL" id="BAABDD010000030">
    <property type="protein sequence ID" value="GAA3760105.1"/>
    <property type="molecule type" value="Genomic_DNA"/>
</dbReference>